<feature type="compositionally biased region" description="Polar residues" evidence="1">
    <location>
        <begin position="53"/>
        <end position="76"/>
    </location>
</feature>
<keyword evidence="3" id="KW-1185">Reference proteome</keyword>
<gene>
    <name evidence="2" type="ORF">NDU88_009297</name>
</gene>
<name>A0AAV7QX65_PLEWA</name>
<evidence type="ECO:0000256" key="1">
    <source>
        <dbReference type="SAM" id="MobiDB-lite"/>
    </source>
</evidence>
<feature type="region of interest" description="Disordered" evidence="1">
    <location>
        <begin position="1"/>
        <end position="29"/>
    </location>
</feature>
<accession>A0AAV7QX65</accession>
<reference evidence="2" key="1">
    <citation type="journal article" date="2022" name="bioRxiv">
        <title>Sequencing and chromosome-scale assembly of the giantPleurodeles waltlgenome.</title>
        <authorList>
            <person name="Brown T."/>
            <person name="Elewa A."/>
            <person name="Iarovenko S."/>
            <person name="Subramanian E."/>
            <person name="Araus A.J."/>
            <person name="Petzold A."/>
            <person name="Susuki M."/>
            <person name="Suzuki K.-i.T."/>
            <person name="Hayashi T."/>
            <person name="Toyoda A."/>
            <person name="Oliveira C."/>
            <person name="Osipova E."/>
            <person name="Leigh N.D."/>
            <person name="Simon A."/>
            <person name="Yun M.H."/>
        </authorList>
    </citation>
    <scope>NUCLEOTIDE SEQUENCE</scope>
    <source>
        <strain evidence="2">20211129_DDA</strain>
        <tissue evidence="2">Liver</tissue>
    </source>
</reference>
<dbReference type="AlphaFoldDB" id="A0AAV7QX65"/>
<feature type="region of interest" description="Disordered" evidence="1">
    <location>
        <begin position="51"/>
        <end position="167"/>
    </location>
</feature>
<organism evidence="2 3">
    <name type="scientific">Pleurodeles waltl</name>
    <name type="common">Iberian ribbed newt</name>
    <dbReference type="NCBI Taxonomy" id="8319"/>
    <lineage>
        <taxon>Eukaryota</taxon>
        <taxon>Metazoa</taxon>
        <taxon>Chordata</taxon>
        <taxon>Craniata</taxon>
        <taxon>Vertebrata</taxon>
        <taxon>Euteleostomi</taxon>
        <taxon>Amphibia</taxon>
        <taxon>Batrachia</taxon>
        <taxon>Caudata</taxon>
        <taxon>Salamandroidea</taxon>
        <taxon>Salamandridae</taxon>
        <taxon>Pleurodelinae</taxon>
        <taxon>Pleurodeles</taxon>
    </lineage>
</organism>
<sequence>MSPVPGQSVPQPDCTPLHPRVGAAPSPDLLYLQSEPGQCVFLYGSLCPKTKPQRTSWVSPQALSPSARGTSHQCPTVRQARGLGGGHERCTPASQAPVAPYSGTAAPLRSGPSPGGFSRAGPSDHGVRVFSSVLSPQQYPGPATLEGVSLGSSSRQFLRQAPDSPAH</sequence>
<evidence type="ECO:0000313" key="3">
    <source>
        <dbReference type="Proteomes" id="UP001066276"/>
    </source>
</evidence>
<proteinExistence type="predicted"/>
<dbReference type="EMBL" id="JANPWB010000010">
    <property type="protein sequence ID" value="KAJ1142985.1"/>
    <property type="molecule type" value="Genomic_DNA"/>
</dbReference>
<evidence type="ECO:0000313" key="2">
    <source>
        <dbReference type="EMBL" id="KAJ1142985.1"/>
    </source>
</evidence>
<protein>
    <submittedName>
        <fullName evidence="2">Uncharacterized protein</fullName>
    </submittedName>
</protein>
<dbReference type="Proteomes" id="UP001066276">
    <property type="component" value="Chromosome 6"/>
</dbReference>
<comment type="caution">
    <text evidence="2">The sequence shown here is derived from an EMBL/GenBank/DDBJ whole genome shotgun (WGS) entry which is preliminary data.</text>
</comment>